<dbReference type="eggNOG" id="COG2755">
    <property type="taxonomic scope" value="Bacteria"/>
</dbReference>
<evidence type="ECO:0000256" key="1">
    <source>
        <dbReference type="SAM" id="SignalP"/>
    </source>
</evidence>
<dbReference type="InterPro" id="IPR036514">
    <property type="entry name" value="SGNH_hydro_sf"/>
</dbReference>
<evidence type="ECO:0000313" key="2">
    <source>
        <dbReference type="EMBL" id="EDM28788.1"/>
    </source>
</evidence>
<dbReference type="Proteomes" id="UP000004947">
    <property type="component" value="Unassembled WGS sequence"/>
</dbReference>
<evidence type="ECO:0008006" key="4">
    <source>
        <dbReference type="Google" id="ProtNLM"/>
    </source>
</evidence>
<dbReference type="SUPFAM" id="SSF52266">
    <property type="entry name" value="SGNH hydrolase"/>
    <property type="match status" value="1"/>
</dbReference>
<dbReference type="Gene3D" id="3.40.50.1110">
    <property type="entry name" value="SGNH hydrolase"/>
    <property type="match status" value="1"/>
</dbReference>
<name>A6DID4_9BACT</name>
<gene>
    <name evidence="2" type="ORF">LNTAR_09464</name>
</gene>
<keyword evidence="1" id="KW-0732">Signal</keyword>
<dbReference type="PANTHER" id="PTHR30383:SF26">
    <property type="entry name" value="SGNH HYDROLASE-TYPE ESTERASE DOMAIN-CONTAINING PROTEIN"/>
    <property type="match status" value="1"/>
</dbReference>
<dbReference type="InterPro" id="IPR051532">
    <property type="entry name" value="Ester_Hydrolysis_Enzymes"/>
</dbReference>
<dbReference type="AlphaFoldDB" id="A6DID4"/>
<dbReference type="PANTHER" id="PTHR30383">
    <property type="entry name" value="THIOESTERASE 1/PROTEASE 1/LYSOPHOSPHOLIPASE L1"/>
    <property type="match status" value="1"/>
</dbReference>
<feature type="signal peptide" evidence="1">
    <location>
        <begin position="1"/>
        <end position="23"/>
    </location>
</feature>
<dbReference type="CDD" id="cd00229">
    <property type="entry name" value="SGNH_hydrolase"/>
    <property type="match status" value="1"/>
</dbReference>
<keyword evidence="3" id="KW-1185">Reference proteome</keyword>
<dbReference type="RefSeq" id="WP_007277665.1">
    <property type="nucleotide sequence ID" value="NZ_ABCK01000004.1"/>
</dbReference>
<comment type="caution">
    <text evidence="2">The sequence shown here is derived from an EMBL/GenBank/DDBJ whole genome shotgun (WGS) entry which is preliminary data.</text>
</comment>
<feature type="chain" id="PRO_5002692270" description="SGNH hydrolase-type esterase domain-containing protein" evidence="1">
    <location>
        <begin position="24"/>
        <end position="246"/>
    </location>
</feature>
<sequence>MLRFLQKIMYTALLLLTTVNTQGADGLASKDELYTGKEFSEAFVNPKDNPSRPNVLLIGDSISIGYTVEVRKLLKGKADVYRIGGNGRDSAHGLKRLEKMLGKTKYDIIHFNWGLWDLCYRNPKSKTQGHRDKVNGKLTATPEQYRKNMEGIVAKLKKTGAKLIWCETTPVPEHEAGRKLGDGVVYNTIVEEIIAGKDISINRLHGHALKKQTEIQKKNGDVHFSKAGYAYLAEKVAFEILKGLGN</sequence>
<organism evidence="2 3">
    <name type="scientific">Lentisphaera araneosa HTCC2155</name>
    <dbReference type="NCBI Taxonomy" id="313628"/>
    <lineage>
        <taxon>Bacteria</taxon>
        <taxon>Pseudomonadati</taxon>
        <taxon>Lentisphaerota</taxon>
        <taxon>Lentisphaeria</taxon>
        <taxon>Lentisphaerales</taxon>
        <taxon>Lentisphaeraceae</taxon>
        <taxon>Lentisphaera</taxon>
    </lineage>
</organism>
<proteinExistence type="predicted"/>
<reference evidence="2 3" key="1">
    <citation type="journal article" date="2010" name="J. Bacteriol.">
        <title>Genome sequence of Lentisphaera araneosa HTCC2155T, the type species of the order Lentisphaerales in the phylum Lentisphaerae.</title>
        <authorList>
            <person name="Thrash J.C."/>
            <person name="Cho J.C."/>
            <person name="Vergin K.L."/>
            <person name="Morris R.M."/>
            <person name="Giovannoni S.J."/>
        </authorList>
    </citation>
    <scope>NUCLEOTIDE SEQUENCE [LARGE SCALE GENOMIC DNA]</scope>
    <source>
        <strain evidence="2 3">HTCC2155</strain>
    </source>
</reference>
<dbReference type="EMBL" id="ABCK01000004">
    <property type="protein sequence ID" value="EDM28788.1"/>
    <property type="molecule type" value="Genomic_DNA"/>
</dbReference>
<evidence type="ECO:0000313" key="3">
    <source>
        <dbReference type="Proteomes" id="UP000004947"/>
    </source>
</evidence>
<protein>
    <recommendedName>
        <fullName evidence="4">SGNH hydrolase-type esterase domain-containing protein</fullName>
    </recommendedName>
</protein>
<accession>A6DID4</accession>
<dbReference type="GO" id="GO:0004622">
    <property type="term" value="F:phosphatidylcholine lysophospholipase activity"/>
    <property type="evidence" value="ECO:0007669"/>
    <property type="project" value="TreeGrafter"/>
</dbReference>
<dbReference type="OrthoDB" id="9815670at2"/>
<dbReference type="STRING" id="313628.LNTAR_09464"/>